<dbReference type="GO" id="GO:0003677">
    <property type="term" value="F:DNA binding"/>
    <property type="evidence" value="ECO:0007669"/>
    <property type="project" value="InterPro"/>
</dbReference>
<dbReference type="Gene3D" id="1.10.10.10">
    <property type="entry name" value="Winged helix-like DNA-binding domain superfamily/Winged helix DNA-binding domain"/>
    <property type="match status" value="1"/>
</dbReference>
<dbReference type="AlphaFoldDB" id="A0A939PIK6"/>
<evidence type="ECO:0000256" key="1">
    <source>
        <dbReference type="SAM" id="MobiDB-lite"/>
    </source>
</evidence>
<name>A0A939PIK6_9ACTN</name>
<dbReference type="PANTHER" id="PTHR47691">
    <property type="entry name" value="REGULATOR-RELATED"/>
    <property type="match status" value="1"/>
</dbReference>
<evidence type="ECO:0000313" key="4">
    <source>
        <dbReference type="Proteomes" id="UP000669179"/>
    </source>
</evidence>
<dbReference type="InterPro" id="IPR036388">
    <property type="entry name" value="WH-like_DNA-bd_sf"/>
</dbReference>
<dbReference type="SUPFAM" id="SSF46894">
    <property type="entry name" value="C-terminal effector domain of the bipartite response regulators"/>
    <property type="match status" value="1"/>
</dbReference>
<proteinExistence type="predicted"/>
<dbReference type="Proteomes" id="UP000669179">
    <property type="component" value="Unassembled WGS sequence"/>
</dbReference>
<feature type="domain" description="HTH luxR-type" evidence="2">
    <location>
        <begin position="703"/>
        <end position="768"/>
    </location>
</feature>
<reference evidence="3" key="1">
    <citation type="submission" date="2021-03" db="EMBL/GenBank/DDBJ databases">
        <authorList>
            <person name="Kanchanasin P."/>
            <person name="Saeng-In P."/>
            <person name="Phongsopitanun W."/>
            <person name="Yuki M."/>
            <person name="Kudo T."/>
            <person name="Ohkuma M."/>
            <person name="Tanasupawat S."/>
        </authorList>
    </citation>
    <scope>NUCLEOTIDE SEQUENCE</scope>
    <source>
        <strain evidence="3">GKU 128</strain>
    </source>
</reference>
<dbReference type="SMART" id="SM00421">
    <property type="entry name" value="HTH_LUXR"/>
    <property type="match status" value="1"/>
</dbReference>
<accession>A0A939PIK6</accession>
<dbReference type="Gene3D" id="3.40.50.300">
    <property type="entry name" value="P-loop containing nucleotide triphosphate hydrolases"/>
    <property type="match status" value="1"/>
</dbReference>
<feature type="compositionally biased region" description="Basic and acidic residues" evidence="1">
    <location>
        <begin position="790"/>
        <end position="801"/>
    </location>
</feature>
<comment type="caution">
    <text evidence="3">The sequence shown here is derived from an EMBL/GenBank/DDBJ whole genome shotgun (WGS) entry which is preliminary data.</text>
</comment>
<dbReference type="EMBL" id="JAGEOJ010000019">
    <property type="protein sequence ID" value="MBO2453095.1"/>
    <property type="molecule type" value="Genomic_DNA"/>
</dbReference>
<dbReference type="SUPFAM" id="SSF48452">
    <property type="entry name" value="TPR-like"/>
    <property type="match status" value="1"/>
</dbReference>
<dbReference type="Pfam" id="PF00196">
    <property type="entry name" value="GerE"/>
    <property type="match status" value="1"/>
</dbReference>
<dbReference type="SUPFAM" id="SSF52540">
    <property type="entry name" value="P-loop containing nucleoside triphosphate hydrolases"/>
    <property type="match status" value="1"/>
</dbReference>
<feature type="region of interest" description="Disordered" evidence="1">
    <location>
        <begin position="765"/>
        <end position="801"/>
    </location>
</feature>
<dbReference type="Pfam" id="PF13401">
    <property type="entry name" value="AAA_22"/>
    <property type="match status" value="1"/>
</dbReference>
<dbReference type="RefSeq" id="WP_208261123.1">
    <property type="nucleotide sequence ID" value="NZ_JAGEOJ010000019.1"/>
</dbReference>
<evidence type="ECO:0000313" key="3">
    <source>
        <dbReference type="EMBL" id="MBO2453095.1"/>
    </source>
</evidence>
<dbReference type="InterPro" id="IPR011990">
    <property type="entry name" value="TPR-like_helical_dom_sf"/>
</dbReference>
<dbReference type="Pfam" id="PF25872">
    <property type="entry name" value="HTH_77"/>
    <property type="match status" value="1"/>
</dbReference>
<dbReference type="PANTHER" id="PTHR47691:SF3">
    <property type="entry name" value="HTH-TYPE TRANSCRIPTIONAL REGULATOR RV0890C-RELATED"/>
    <property type="match status" value="1"/>
</dbReference>
<dbReference type="InterPro" id="IPR003593">
    <property type="entry name" value="AAA+_ATPase"/>
</dbReference>
<dbReference type="CDD" id="cd06170">
    <property type="entry name" value="LuxR_C_like"/>
    <property type="match status" value="1"/>
</dbReference>
<keyword evidence="4" id="KW-1185">Reference proteome</keyword>
<protein>
    <submittedName>
        <fullName evidence="3">AAA family ATPase</fullName>
    </submittedName>
</protein>
<dbReference type="InterPro" id="IPR058852">
    <property type="entry name" value="HTH_77"/>
</dbReference>
<dbReference type="Gene3D" id="1.25.40.10">
    <property type="entry name" value="Tetratricopeptide repeat domain"/>
    <property type="match status" value="1"/>
</dbReference>
<dbReference type="PROSITE" id="PS50043">
    <property type="entry name" value="HTH_LUXR_2"/>
    <property type="match status" value="1"/>
</dbReference>
<dbReference type="InterPro" id="IPR000792">
    <property type="entry name" value="Tscrpt_reg_LuxR_C"/>
</dbReference>
<organism evidence="3 4">
    <name type="scientific">Actinomadura barringtoniae</name>
    <dbReference type="NCBI Taxonomy" id="1427535"/>
    <lineage>
        <taxon>Bacteria</taxon>
        <taxon>Bacillati</taxon>
        <taxon>Actinomycetota</taxon>
        <taxon>Actinomycetes</taxon>
        <taxon>Streptosporangiales</taxon>
        <taxon>Thermomonosporaceae</taxon>
        <taxon>Actinomadura</taxon>
    </lineage>
</organism>
<dbReference type="SMART" id="SM00382">
    <property type="entry name" value="AAA"/>
    <property type="match status" value="1"/>
</dbReference>
<evidence type="ECO:0000259" key="2">
    <source>
        <dbReference type="PROSITE" id="PS50043"/>
    </source>
</evidence>
<sequence length="801" mass="87647">MDTFHRRTGTLPAEVTGFVGRWRELAEVSGLLERARLVSIVGPGGVGKTRLALHVASKSAGRFPEGVFFVELSGLRDPDLLPHTVATALGLPEQTSGDALDALLDYLRKRTGLLLILDTCEHMLDSCAMLTDLMLHEAPNVTVLATSRQPLDVPGEHCRSIAPLPVPEGGGQPGSGDALELFAQRAAAVVAGFEITEGNRELVTTLCRRLDGMPLAIELATVRLRALPLERLAKLLEERFKLTGTRRTAMSRHQTLRTAIDWSHELCTPGERLLWARLSVFAGTFDVAAVEEVCSGGELPDEDVLDALIGLVDKSVLLREDGGGDRYRMLDTLREYGAERLAMAGGQEEVRRRHVARYLGLVQDFDTHFHEDGQLAAYLALFAQHADLRAALEYACDLPGSDRDAAVLATRSWGYWQISGLLTEGRYWLTKVLDRFPGECAERAGMLTVRAYLATFQSDPRSAAGDVREAVPMAEALGETKTAGRALVYEHLVLTFTGRFEEAAEVSLRARERLEAVDDQMALAKLDCQDGHLYHLQGKADLAIDYCARGLQRFPEGSKECWIRGYLLYVSSVAHYRNADFAASAEAASAALRCKSALSDSIGIAYCLETFLFLAVEYGAYPRAAWLLGATEPLWELAGSRFSGTAQMDELHRAAETATREALGDERYEQLRVMGAEALLPQVVEAAISGSEDLPSVPRQRRTGRGGDPLTRRELEVARLVAEGLSNREIADQLVISKRTVGAHVEHILSKLGVSSRLQVAAMLPPAMPDDTDEPEPDSAPIKVIPISRTRPEMPRRETGP</sequence>
<dbReference type="InterPro" id="IPR049945">
    <property type="entry name" value="AAA_22"/>
</dbReference>
<gene>
    <name evidence="3" type="ORF">J4573_38795</name>
</gene>
<dbReference type="PRINTS" id="PR00038">
    <property type="entry name" value="HTHLUXR"/>
</dbReference>
<dbReference type="InterPro" id="IPR027417">
    <property type="entry name" value="P-loop_NTPase"/>
</dbReference>
<dbReference type="PROSITE" id="PS00622">
    <property type="entry name" value="HTH_LUXR_1"/>
    <property type="match status" value="1"/>
</dbReference>
<dbReference type="GO" id="GO:0016887">
    <property type="term" value="F:ATP hydrolysis activity"/>
    <property type="evidence" value="ECO:0007669"/>
    <property type="project" value="InterPro"/>
</dbReference>
<dbReference type="InterPro" id="IPR016032">
    <property type="entry name" value="Sig_transdc_resp-reg_C-effctor"/>
</dbReference>
<dbReference type="GO" id="GO:0006355">
    <property type="term" value="P:regulation of DNA-templated transcription"/>
    <property type="evidence" value="ECO:0007669"/>
    <property type="project" value="InterPro"/>
</dbReference>